<dbReference type="InterPro" id="IPR011009">
    <property type="entry name" value="Kinase-like_dom_sf"/>
</dbReference>
<dbReference type="PANTHER" id="PTHR43671">
    <property type="entry name" value="SERINE/THREONINE-PROTEIN KINASE NEK"/>
    <property type="match status" value="1"/>
</dbReference>
<accession>A0ABU4KTD6</accession>
<dbReference type="SMART" id="SM00220">
    <property type="entry name" value="S_TKc"/>
    <property type="match status" value="1"/>
</dbReference>
<gene>
    <name evidence="10" type="ORF">NJD11_15080</name>
</gene>
<evidence type="ECO:0000256" key="4">
    <source>
        <dbReference type="ARBA" id="ARBA00022741"/>
    </source>
</evidence>
<dbReference type="EMBL" id="JAMYEC010000012">
    <property type="protein sequence ID" value="MDX2336261.1"/>
    <property type="molecule type" value="Genomic_DNA"/>
</dbReference>
<keyword evidence="3" id="KW-0808">Transferase</keyword>
<keyword evidence="4" id="KW-0547">Nucleotide-binding</keyword>
<protein>
    <recommendedName>
        <fullName evidence="1">non-specific serine/threonine protein kinase</fullName>
        <ecNumber evidence="1">2.7.11.1</ecNumber>
    </recommendedName>
</protein>
<reference evidence="10 11" key="1">
    <citation type="journal article" date="2023" name="FEMS Microbes">
        <title>Whole genomes of deep-sea sponge-associated bacteria exhibit high novel natural product potential.</title>
        <authorList>
            <person name="Hesketh-Best P.J."/>
            <person name="January G.G."/>
            <person name="Koch M.J."/>
            <person name="Warburton P.J."/>
            <person name="Howell K.L."/>
            <person name="Upton M."/>
        </authorList>
    </citation>
    <scope>NUCLEOTIDE SEQUENCE [LARGE SCALE GENOMIC DNA]</scope>
    <source>
        <strain evidence="10 11">PC206-O</strain>
    </source>
</reference>
<dbReference type="SUPFAM" id="SSF56112">
    <property type="entry name" value="Protein kinase-like (PK-like)"/>
    <property type="match status" value="1"/>
</dbReference>
<keyword evidence="11" id="KW-1185">Reference proteome</keyword>
<evidence type="ECO:0000256" key="8">
    <source>
        <dbReference type="ARBA" id="ARBA00048679"/>
    </source>
</evidence>
<keyword evidence="2" id="KW-0723">Serine/threonine-protein kinase</keyword>
<comment type="catalytic activity">
    <reaction evidence="8">
        <text>L-seryl-[protein] + ATP = O-phospho-L-seryl-[protein] + ADP + H(+)</text>
        <dbReference type="Rhea" id="RHEA:17989"/>
        <dbReference type="Rhea" id="RHEA-COMP:9863"/>
        <dbReference type="Rhea" id="RHEA-COMP:11604"/>
        <dbReference type="ChEBI" id="CHEBI:15378"/>
        <dbReference type="ChEBI" id="CHEBI:29999"/>
        <dbReference type="ChEBI" id="CHEBI:30616"/>
        <dbReference type="ChEBI" id="CHEBI:83421"/>
        <dbReference type="ChEBI" id="CHEBI:456216"/>
        <dbReference type="EC" id="2.7.11.1"/>
    </reaction>
</comment>
<evidence type="ECO:0000313" key="11">
    <source>
        <dbReference type="Proteomes" id="UP001272940"/>
    </source>
</evidence>
<feature type="domain" description="Protein kinase" evidence="9">
    <location>
        <begin position="21"/>
        <end position="299"/>
    </location>
</feature>
<evidence type="ECO:0000256" key="3">
    <source>
        <dbReference type="ARBA" id="ARBA00022679"/>
    </source>
</evidence>
<keyword evidence="6" id="KW-0067">ATP-binding</keyword>
<dbReference type="InterPro" id="IPR008271">
    <property type="entry name" value="Ser/Thr_kinase_AS"/>
</dbReference>
<keyword evidence="5 10" id="KW-0418">Kinase</keyword>
<evidence type="ECO:0000256" key="5">
    <source>
        <dbReference type="ARBA" id="ARBA00022777"/>
    </source>
</evidence>
<dbReference type="InterPro" id="IPR050660">
    <property type="entry name" value="NEK_Ser/Thr_kinase"/>
</dbReference>
<dbReference type="Pfam" id="PF00069">
    <property type="entry name" value="Pkinase"/>
    <property type="match status" value="1"/>
</dbReference>
<evidence type="ECO:0000256" key="7">
    <source>
        <dbReference type="ARBA" id="ARBA00047899"/>
    </source>
</evidence>
<evidence type="ECO:0000256" key="6">
    <source>
        <dbReference type="ARBA" id="ARBA00022840"/>
    </source>
</evidence>
<organism evidence="10 11">
    <name type="scientific">Brevundimonas vesicularis</name>
    <name type="common">Pseudomonas vesicularis</name>
    <dbReference type="NCBI Taxonomy" id="41276"/>
    <lineage>
        <taxon>Bacteria</taxon>
        <taxon>Pseudomonadati</taxon>
        <taxon>Pseudomonadota</taxon>
        <taxon>Alphaproteobacteria</taxon>
        <taxon>Caulobacterales</taxon>
        <taxon>Caulobacteraceae</taxon>
        <taxon>Brevundimonas</taxon>
    </lineage>
</organism>
<name>A0ABU4KTD6_BREVE</name>
<dbReference type="PANTHER" id="PTHR43671:SF98">
    <property type="entry name" value="SERINE_THREONINE-PROTEIN KINASE NEK11"/>
    <property type="match status" value="1"/>
</dbReference>
<dbReference type="Gene3D" id="1.10.510.10">
    <property type="entry name" value="Transferase(Phosphotransferase) domain 1"/>
    <property type="match status" value="1"/>
</dbReference>
<dbReference type="GO" id="GO:0016301">
    <property type="term" value="F:kinase activity"/>
    <property type="evidence" value="ECO:0007669"/>
    <property type="project" value="UniProtKB-KW"/>
</dbReference>
<dbReference type="EC" id="2.7.11.1" evidence="1"/>
<proteinExistence type="predicted"/>
<comment type="catalytic activity">
    <reaction evidence="7">
        <text>L-threonyl-[protein] + ATP = O-phospho-L-threonyl-[protein] + ADP + H(+)</text>
        <dbReference type="Rhea" id="RHEA:46608"/>
        <dbReference type="Rhea" id="RHEA-COMP:11060"/>
        <dbReference type="Rhea" id="RHEA-COMP:11605"/>
        <dbReference type="ChEBI" id="CHEBI:15378"/>
        <dbReference type="ChEBI" id="CHEBI:30013"/>
        <dbReference type="ChEBI" id="CHEBI:30616"/>
        <dbReference type="ChEBI" id="CHEBI:61977"/>
        <dbReference type="ChEBI" id="CHEBI:456216"/>
        <dbReference type="EC" id="2.7.11.1"/>
    </reaction>
</comment>
<evidence type="ECO:0000256" key="1">
    <source>
        <dbReference type="ARBA" id="ARBA00012513"/>
    </source>
</evidence>
<dbReference type="InterPro" id="IPR000719">
    <property type="entry name" value="Prot_kinase_dom"/>
</dbReference>
<dbReference type="Proteomes" id="UP001272940">
    <property type="component" value="Unassembled WGS sequence"/>
</dbReference>
<evidence type="ECO:0000259" key="9">
    <source>
        <dbReference type="PROSITE" id="PS50011"/>
    </source>
</evidence>
<evidence type="ECO:0000256" key="2">
    <source>
        <dbReference type="ARBA" id="ARBA00022527"/>
    </source>
</evidence>
<sequence length="350" mass="40210">MSFQELENEHKTFLLEARGNVGSLEKIVQGLAGQIFKFRSGATFPQFVCAKVPTVSATRSPDEAARRFLREMKLQRRFFYHQFVHWPFSFQMILDTPVAWFRYWTCDLSDLIEDQTVSDVARLGLLVHLIEGLLHCHARGLVAHQDLKPENVFVRDYRSDMQALEGEIVRVPKLADFGSANLASEIGEFGGTRPYMAPEQWTREPLGQHTSVWSIGLIGYELMSRGLHPMGQPTRPWRVRSSNSVWRRWQSNTMWRRWMDDGCPLGSALPDPDLDEIFRSCLSTDAQDRPSLEELQAYLMSAIAARSQPALQQVDLLSHYASLDKNTNPDWPHLDARLASMEREIEQMFP</sequence>
<dbReference type="RefSeq" id="WP_319078776.1">
    <property type="nucleotide sequence ID" value="NZ_JAMYEC010000012.1"/>
</dbReference>
<comment type="caution">
    <text evidence="10">The sequence shown here is derived from an EMBL/GenBank/DDBJ whole genome shotgun (WGS) entry which is preliminary data.</text>
</comment>
<dbReference type="PROSITE" id="PS00108">
    <property type="entry name" value="PROTEIN_KINASE_ST"/>
    <property type="match status" value="1"/>
</dbReference>
<evidence type="ECO:0000313" key="10">
    <source>
        <dbReference type="EMBL" id="MDX2336261.1"/>
    </source>
</evidence>
<dbReference type="PROSITE" id="PS50011">
    <property type="entry name" value="PROTEIN_KINASE_DOM"/>
    <property type="match status" value="1"/>
</dbReference>